<comment type="caution">
    <text evidence="1">The sequence shown here is derived from an EMBL/GenBank/DDBJ whole genome shotgun (WGS) entry which is preliminary data.</text>
</comment>
<gene>
    <name evidence="1" type="ORF">MKW98_001412</name>
</gene>
<dbReference type="AlphaFoldDB" id="A0AAD4XN32"/>
<reference evidence="1" key="1">
    <citation type="submission" date="2022-04" db="EMBL/GenBank/DDBJ databases">
        <title>A functionally conserved STORR gene fusion in Papaver species that diverged 16.8 million years ago.</title>
        <authorList>
            <person name="Catania T."/>
        </authorList>
    </citation>
    <scope>NUCLEOTIDE SEQUENCE</scope>
    <source>
        <strain evidence="1">S-188037</strain>
    </source>
</reference>
<accession>A0AAD4XN32</accession>
<dbReference type="EMBL" id="JAJJMB010006286">
    <property type="protein sequence ID" value="KAI3935289.1"/>
    <property type="molecule type" value="Genomic_DNA"/>
</dbReference>
<organism evidence="1 2">
    <name type="scientific">Papaver atlanticum</name>
    <dbReference type="NCBI Taxonomy" id="357466"/>
    <lineage>
        <taxon>Eukaryota</taxon>
        <taxon>Viridiplantae</taxon>
        <taxon>Streptophyta</taxon>
        <taxon>Embryophyta</taxon>
        <taxon>Tracheophyta</taxon>
        <taxon>Spermatophyta</taxon>
        <taxon>Magnoliopsida</taxon>
        <taxon>Ranunculales</taxon>
        <taxon>Papaveraceae</taxon>
        <taxon>Papaveroideae</taxon>
        <taxon>Papaver</taxon>
    </lineage>
</organism>
<dbReference type="Proteomes" id="UP001202328">
    <property type="component" value="Unassembled WGS sequence"/>
</dbReference>
<proteinExistence type="predicted"/>
<protein>
    <submittedName>
        <fullName evidence="1">Uncharacterized protein</fullName>
    </submittedName>
</protein>
<evidence type="ECO:0000313" key="1">
    <source>
        <dbReference type="EMBL" id="KAI3935289.1"/>
    </source>
</evidence>
<evidence type="ECO:0000313" key="2">
    <source>
        <dbReference type="Proteomes" id="UP001202328"/>
    </source>
</evidence>
<keyword evidence="2" id="KW-1185">Reference proteome</keyword>
<name>A0AAD4XN32_9MAGN</name>
<sequence length="83" mass="9787">MRKINQERAHLPKIFVGRGHIEKRTSIHLSNYNISLPLALGGRCRWIDYPWRMEKVHVDEIKKPLRNKAVDVYYSFTKPGQGK</sequence>